<feature type="domain" description="Protein kinase" evidence="3">
    <location>
        <begin position="146"/>
        <end position="404"/>
    </location>
</feature>
<dbReference type="InterPro" id="IPR000719">
    <property type="entry name" value="Prot_kinase_dom"/>
</dbReference>
<dbReference type="PROSITE" id="PS50011">
    <property type="entry name" value="PROTEIN_KINASE_DOM"/>
    <property type="match status" value="1"/>
</dbReference>
<dbReference type="VEuPathDB" id="FungiDB:AeMF1_013621"/>
<dbReference type="GO" id="GO:0005524">
    <property type="term" value="F:ATP binding"/>
    <property type="evidence" value="ECO:0007669"/>
    <property type="project" value="InterPro"/>
</dbReference>
<keyword evidence="2" id="KW-1133">Transmembrane helix</keyword>
<keyword evidence="2" id="KW-0472">Membrane</keyword>
<evidence type="ECO:0000313" key="4">
    <source>
        <dbReference type="EMBL" id="KAF0725266.1"/>
    </source>
</evidence>
<protein>
    <recommendedName>
        <fullName evidence="3">Protein kinase domain-containing protein</fullName>
    </recommendedName>
</protein>
<dbReference type="Gene3D" id="1.10.510.10">
    <property type="entry name" value="Transferase(Phosphotransferase) domain 1"/>
    <property type="match status" value="1"/>
</dbReference>
<sequence>MSDVNETTPTPVVSPFGGSNNTTSVNNNTSSNTPGSNFPVPRQSPTPSPTPSDNETTLEPPDDSTTPEPSETTSKSHAGLYSGVAAAIVVFAVVLFFALRRLRARKTKKDSSSTTHSSATTTTTAVTSGLLHWRCLPSIRVDIDAIQLTKPLASGAFGTIYLGKYKNQVVAVKTCTKAAVEDVQHFIDELDLMASLSSPFVVALLGVAWTKATDLQAILEYMNMGDVRDLLTAKSAALLTWQTKLECALSVAKALVYLKERSVIHRDLKSRNILVDSAKGTKLADFGIARHDTAETMTTGVGTYRWMAPEVLAFRHYTIAVDVFSFGVVLTELETHAIPYADIQTKAAASDAAIVVQVLKQKLRPSLTSACPPWLYALAHRCMDEDPQMRPDPTELVHILQDQLNQQTDPSYSFSVISLAS</sequence>
<feature type="compositionally biased region" description="Polar residues" evidence="1">
    <location>
        <begin position="1"/>
        <end position="11"/>
    </location>
</feature>
<proteinExistence type="predicted"/>
<dbReference type="PRINTS" id="PR00109">
    <property type="entry name" value="TYRKINASE"/>
</dbReference>
<feature type="compositionally biased region" description="Low complexity" evidence="1">
    <location>
        <begin position="51"/>
        <end position="75"/>
    </location>
</feature>
<gene>
    <name evidence="4" type="ORF">Ae201684_016231</name>
</gene>
<evidence type="ECO:0000256" key="1">
    <source>
        <dbReference type="SAM" id="MobiDB-lite"/>
    </source>
</evidence>
<evidence type="ECO:0000313" key="5">
    <source>
        <dbReference type="Proteomes" id="UP000481153"/>
    </source>
</evidence>
<dbReference type="SMART" id="SM00220">
    <property type="entry name" value="S_TKc"/>
    <property type="match status" value="1"/>
</dbReference>
<reference evidence="4 5" key="1">
    <citation type="submission" date="2019-07" db="EMBL/GenBank/DDBJ databases">
        <title>Genomics analysis of Aphanomyces spp. identifies a new class of oomycete effector associated with host adaptation.</title>
        <authorList>
            <person name="Gaulin E."/>
        </authorList>
    </citation>
    <scope>NUCLEOTIDE SEQUENCE [LARGE SCALE GENOMIC DNA]</scope>
    <source>
        <strain evidence="4 5">ATCC 201684</strain>
    </source>
</reference>
<dbReference type="Gene3D" id="3.30.200.20">
    <property type="entry name" value="Phosphorylase Kinase, domain 1"/>
    <property type="match status" value="1"/>
</dbReference>
<dbReference type="GO" id="GO:0004674">
    <property type="term" value="F:protein serine/threonine kinase activity"/>
    <property type="evidence" value="ECO:0007669"/>
    <property type="project" value="TreeGrafter"/>
</dbReference>
<dbReference type="SUPFAM" id="SSF56112">
    <property type="entry name" value="Protein kinase-like (PK-like)"/>
    <property type="match status" value="1"/>
</dbReference>
<dbReference type="Proteomes" id="UP000481153">
    <property type="component" value="Unassembled WGS sequence"/>
</dbReference>
<feature type="compositionally biased region" description="Low complexity" evidence="1">
    <location>
        <begin position="17"/>
        <end position="37"/>
    </location>
</feature>
<dbReference type="InterPro" id="IPR011009">
    <property type="entry name" value="Kinase-like_dom_sf"/>
</dbReference>
<organism evidence="4 5">
    <name type="scientific">Aphanomyces euteiches</name>
    <dbReference type="NCBI Taxonomy" id="100861"/>
    <lineage>
        <taxon>Eukaryota</taxon>
        <taxon>Sar</taxon>
        <taxon>Stramenopiles</taxon>
        <taxon>Oomycota</taxon>
        <taxon>Saprolegniomycetes</taxon>
        <taxon>Saprolegniales</taxon>
        <taxon>Verrucalvaceae</taxon>
        <taxon>Aphanomyces</taxon>
    </lineage>
</organism>
<accession>A0A6G0WFR3</accession>
<evidence type="ECO:0000259" key="3">
    <source>
        <dbReference type="PROSITE" id="PS50011"/>
    </source>
</evidence>
<dbReference type="PROSITE" id="PS00108">
    <property type="entry name" value="PROTEIN_KINASE_ST"/>
    <property type="match status" value="1"/>
</dbReference>
<dbReference type="Pfam" id="PF07714">
    <property type="entry name" value="PK_Tyr_Ser-Thr"/>
    <property type="match status" value="1"/>
</dbReference>
<dbReference type="AlphaFoldDB" id="A0A6G0WFR3"/>
<dbReference type="InterPro" id="IPR051681">
    <property type="entry name" value="Ser/Thr_Kinases-Pseudokinases"/>
</dbReference>
<dbReference type="EMBL" id="VJMJ01000246">
    <property type="protein sequence ID" value="KAF0725266.1"/>
    <property type="molecule type" value="Genomic_DNA"/>
</dbReference>
<feature type="transmembrane region" description="Helical" evidence="2">
    <location>
        <begin position="78"/>
        <end position="99"/>
    </location>
</feature>
<comment type="caution">
    <text evidence="4">The sequence shown here is derived from an EMBL/GenBank/DDBJ whole genome shotgun (WGS) entry which is preliminary data.</text>
</comment>
<dbReference type="PANTHER" id="PTHR44329:SF214">
    <property type="entry name" value="PROTEIN KINASE DOMAIN-CONTAINING PROTEIN"/>
    <property type="match status" value="1"/>
</dbReference>
<keyword evidence="2" id="KW-0812">Transmembrane</keyword>
<dbReference type="InterPro" id="IPR001245">
    <property type="entry name" value="Ser-Thr/Tyr_kinase_cat_dom"/>
</dbReference>
<dbReference type="InterPro" id="IPR008271">
    <property type="entry name" value="Ser/Thr_kinase_AS"/>
</dbReference>
<feature type="region of interest" description="Disordered" evidence="1">
    <location>
        <begin position="1"/>
        <end position="75"/>
    </location>
</feature>
<keyword evidence="5" id="KW-1185">Reference proteome</keyword>
<name>A0A6G0WFR3_9STRA</name>
<evidence type="ECO:0000256" key="2">
    <source>
        <dbReference type="SAM" id="Phobius"/>
    </source>
</evidence>
<dbReference type="PANTHER" id="PTHR44329">
    <property type="entry name" value="SERINE/THREONINE-PROTEIN KINASE TNNI3K-RELATED"/>
    <property type="match status" value="1"/>
</dbReference>